<dbReference type="VEuPathDB" id="FungiDB:BO71DRAFT_401583"/>
<proteinExistence type="predicted"/>
<accession>A0A319DJ29</accession>
<evidence type="ECO:0000256" key="1">
    <source>
        <dbReference type="SAM" id="MobiDB-lite"/>
    </source>
</evidence>
<gene>
    <name evidence="2" type="ORF">BO71DRAFT_401583</name>
</gene>
<feature type="region of interest" description="Disordered" evidence="1">
    <location>
        <begin position="60"/>
        <end position="149"/>
    </location>
</feature>
<dbReference type="Proteomes" id="UP000247810">
    <property type="component" value="Unassembled WGS sequence"/>
</dbReference>
<protein>
    <submittedName>
        <fullName evidence="2">Uncharacterized protein</fullName>
    </submittedName>
</protein>
<name>A0A319DJ29_9EURO</name>
<evidence type="ECO:0000313" key="3">
    <source>
        <dbReference type="Proteomes" id="UP000247810"/>
    </source>
</evidence>
<organism evidence="2 3">
    <name type="scientific">Aspergillus ellipticus CBS 707.79</name>
    <dbReference type="NCBI Taxonomy" id="1448320"/>
    <lineage>
        <taxon>Eukaryota</taxon>
        <taxon>Fungi</taxon>
        <taxon>Dikarya</taxon>
        <taxon>Ascomycota</taxon>
        <taxon>Pezizomycotina</taxon>
        <taxon>Eurotiomycetes</taxon>
        <taxon>Eurotiomycetidae</taxon>
        <taxon>Eurotiales</taxon>
        <taxon>Aspergillaceae</taxon>
        <taxon>Aspergillus</taxon>
        <taxon>Aspergillus subgen. Circumdati</taxon>
    </lineage>
</organism>
<dbReference type="AlphaFoldDB" id="A0A319DJ29"/>
<evidence type="ECO:0000313" key="2">
    <source>
        <dbReference type="EMBL" id="PYH91193.1"/>
    </source>
</evidence>
<keyword evidence="3" id="KW-1185">Reference proteome</keyword>
<feature type="compositionally biased region" description="Basic and acidic residues" evidence="1">
    <location>
        <begin position="120"/>
        <end position="149"/>
    </location>
</feature>
<sequence length="149" mass="16541">MTLFRLATGDHYNNTTRDNTVTSSSQVTPTNHTLHTTHYLSEQNLINLPITTDIQEPYSKSKMPHRAPIAQMTPDRTSDSVDPPQNLNSARAFGTGMDENSDAAPEYTSSTQASGSLLSDGERTLSKEEADRLYEERMEEEYAKREGGA</sequence>
<dbReference type="EMBL" id="KZ825953">
    <property type="protein sequence ID" value="PYH91193.1"/>
    <property type="molecule type" value="Genomic_DNA"/>
</dbReference>
<reference evidence="2 3" key="1">
    <citation type="submission" date="2018-02" db="EMBL/GenBank/DDBJ databases">
        <title>The genomes of Aspergillus section Nigri reveals drivers in fungal speciation.</title>
        <authorList>
            <consortium name="DOE Joint Genome Institute"/>
            <person name="Vesth T.C."/>
            <person name="Nybo J."/>
            <person name="Theobald S."/>
            <person name="Brandl J."/>
            <person name="Frisvad J.C."/>
            <person name="Nielsen K.F."/>
            <person name="Lyhne E.K."/>
            <person name="Kogle M.E."/>
            <person name="Kuo A."/>
            <person name="Riley R."/>
            <person name="Clum A."/>
            <person name="Nolan M."/>
            <person name="Lipzen A."/>
            <person name="Salamov A."/>
            <person name="Henrissat B."/>
            <person name="Wiebenga A."/>
            <person name="De vries R.P."/>
            <person name="Grigoriev I.V."/>
            <person name="Mortensen U.H."/>
            <person name="Andersen M.R."/>
            <person name="Baker S.E."/>
        </authorList>
    </citation>
    <scope>NUCLEOTIDE SEQUENCE [LARGE SCALE GENOMIC DNA]</scope>
    <source>
        <strain evidence="2 3">CBS 707.79</strain>
    </source>
</reference>
<feature type="compositionally biased region" description="Polar residues" evidence="1">
    <location>
        <begin position="107"/>
        <end position="117"/>
    </location>
</feature>